<sequence>MALGVMENSLESSSKRTGTRRWRRHRTKADRRALKGIGEMGDGRDGAAERKASRAFSGRPAEAYEQRMAERCGSVGEAGMWDERSASASACRPARVRRRAARESAWRVEPAEREAVSMASRRETARSASYSRRRRVLAAEDVRGGAVAVAQSVRRRTSARRPLRRRRREARAAI</sequence>
<feature type="compositionally biased region" description="Basic residues" evidence="1">
    <location>
        <begin position="153"/>
        <end position="174"/>
    </location>
</feature>
<dbReference type="Gramene" id="TuG1812G0600002591.01.T01">
    <property type="protein sequence ID" value="TuG1812G0600002591.01.T01.cds422022"/>
    <property type="gene ID" value="TuG1812G0600002591.01"/>
</dbReference>
<accession>A0A8R7QU88</accession>
<feature type="compositionally biased region" description="Basic and acidic residues" evidence="1">
    <location>
        <begin position="41"/>
        <end position="52"/>
    </location>
</feature>
<reference evidence="2" key="3">
    <citation type="submission" date="2022-06" db="UniProtKB">
        <authorList>
            <consortium name="EnsemblPlants"/>
        </authorList>
    </citation>
    <scope>IDENTIFICATION</scope>
</reference>
<dbReference type="AlphaFoldDB" id="A0A8R7QU88"/>
<protein>
    <submittedName>
        <fullName evidence="2">Uncharacterized protein</fullName>
    </submittedName>
</protein>
<reference evidence="3" key="1">
    <citation type="journal article" date="2013" name="Nature">
        <title>Draft genome of the wheat A-genome progenitor Triticum urartu.</title>
        <authorList>
            <person name="Ling H.Q."/>
            <person name="Zhao S."/>
            <person name="Liu D."/>
            <person name="Wang J."/>
            <person name="Sun H."/>
            <person name="Zhang C."/>
            <person name="Fan H."/>
            <person name="Li D."/>
            <person name="Dong L."/>
            <person name="Tao Y."/>
            <person name="Gao C."/>
            <person name="Wu H."/>
            <person name="Li Y."/>
            <person name="Cui Y."/>
            <person name="Guo X."/>
            <person name="Zheng S."/>
            <person name="Wang B."/>
            <person name="Yu K."/>
            <person name="Liang Q."/>
            <person name="Yang W."/>
            <person name="Lou X."/>
            <person name="Chen J."/>
            <person name="Feng M."/>
            <person name="Jian J."/>
            <person name="Zhang X."/>
            <person name="Luo G."/>
            <person name="Jiang Y."/>
            <person name="Liu J."/>
            <person name="Wang Z."/>
            <person name="Sha Y."/>
            <person name="Zhang B."/>
            <person name="Wu H."/>
            <person name="Tang D."/>
            <person name="Shen Q."/>
            <person name="Xue P."/>
            <person name="Zou S."/>
            <person name="Wang X."/>
            <person name="Liu X."/>
            <person name="Wang F."/>
            <person name="Yang Y."/>
            <person name="An X."/>
            <person name="Dong Z."/>
            <person name="Zhang K."/>
            <person name="Zhang X."/>
            <person name="Luo M.C."/>
            <person name="Dvorak J."/>
            <person name="Tong Y."/>
            <person name="Wang J."/>
            <person name="Yang H."/>
            <person name="Li Z."/>
            <person name="Wang D."/>
            <person name="Zhang A."/>
            <person name="Wang J."/>
        </authorList>
    </citation>
    <scope>NUCLEOTIDE SEQUENCE</scope>
    <source>
        <strain evidence="3">cv. G1812</strain>
    </source>
</reference>
<feature type="region of interest" description="Disordered" evidence="1">
    <location>
        <begin position="1"/>
        <end position="62"/>
    </location>
</feature>
<reference evidence="2" key="2">
    <citation type="submission" date="2018-03" db="EMBL/GenBank/DDBJ databases">
        <title>The Triticum urartu genome reveals the dynamic nature of wheat genome evolution.</title>
        <authorList>
            <person name="Ling H."/>
            <person name="Ma B."/>
            <person name="Shi X."/>
            <person name="Liu H."/>
            <person name="Dong L."/>
            <person name="Sun H."/>
            <person name="Cao Y."/>
            <person name="Gao Q."/>
            <person name="Zheng S."/>
            <person name="Li Y."/>
            <person name="Yu Y."/>
            <person name="Du H."/>
            <person name="Qi M."/>
            <person name="Li Y."/>
            <person name="Yu H."/>
            <person name="Cui Y."/>
            <person name="Wang N."/>
            <person name="Chen C."/>
            <person name="Wu H."/>
            <person name="Zhao Y."/>
            <person name="Zhang J."/>
            <person name="Li Y."/>
            <person name="Zhou W."/>
            <person name="Zhang B."/>
            <person name="Hu W."/>
            <person name="Eijk M."/>
            <person name="Tang J."/>
            <person name="Witsenboer H."/>
            <person name="Zhao S."/>
            <person name="Li Z."/>
            <person name="Zhang A."/>
            <person name="Wang D."/>
            <person name="Liang C."/>
        </authorList>
    </citation>
    <scope>NUCLEOTIDE SEQUENCE [LARGE SCALE GENOMIC DNA]</scope>
    <source>
        <strain evidence="2">cv. G1812</strain>
    </source>
</reference>
<feature type="compositionally biased region" description="Basic residues" evidence="1">
    <location>
        <begin position="17"/>
        <end position="29"/>
    </location>
</feature>
<keyword evidence="3" id="KW-1185">Reference proteome</keyword>
<evidence type="ECO:0000256" key="1">
    <source>
        <dbReference type="SAM" id="MobiDB-lite"/>
    </source>
</evidence>
<name>A0A8R7QU88_TRIUA</name>
<evidence type="ECO:0000313" key="3">
    <source>
        <dbReference type="Proteomes" id="UP000015106"/>
    </source>
</evidence>
<gene>
    <name evidence="2" type="primary">LOC125513779</name>
</gene>
<proteinExistence type="predicted"/>
<organism evidence="2 3">
    <name type="scientific">Triticum urartu</name>
    <name type="common">Red wild einkorn</name>
    <name type="synonym">Crithodium urartu</name>
    <dbReference type="NCBI Taxonomy" id="4572"/>
    <lineage>
        <taxon>Eukaryota</taxon>
        <taxon>Viridiplantae</taxon>
        <taxon>Streptophyta</taxon>
        <taxon>Embryophyta</taxon>
        <taxon>Tracheophyta</taxon>
        <taxon>Spermatophyta</taxon>
        <taxon>Magnoliopsida</taxon>
        <taxon>Liliopsida</taxon>
        <taxon>Poales</taxon>
        <taxon>Poaceae</taxon>
        <taxon>BOP clade</taxon>
        <taxon>Pooideae</taxon>
        <taxon>Triticodae</taxon>
        <taxon>Triticeae</taxon>
        <taxon>Triticinae</taxon>
        <taxon>Triticum</taxon>
    </lineage>
</organism>
<evidence type="ECO:0000313" key="2">
    <source>
        <dbReference type="EnsemblPlants" id="TuG1812G0600002591.01.T01.cds422022"/>
    </source>
</evidence>
<dbReference type="Proteomes" id="UP000015106">
    <property type="component" value="Chromosome 6"/>
</dbReference>
<feature type="region of interest" description="Disordered" evidence="1">
    <location>
        <begin position="147"/>
        <end position="174"/>
    </location>
</feature>
<dbReference type="EnsemblPlants" id="TuG1812G0600002591.01.T01">
    <property type="protein sequence ID" value="TuG1812G0600002591.01.T01.cds422022"/>
    <property type="gene ID" value="TuG1812G0600002591.01"/>
</dbReference>